<evidence type="ECO:0000256" key="4">
    <source>
        <dbReference type="ARBA" id="ARBA00022840"/>
    </source>
</evidence>
<keyword evidence="2" id="KW-1003">Cell membrane</keyword>
<evidence type="ECO:0000256" key="6">
    <source>
        <dbReference type="ARBA" id="ARBA00023136"/>
    </source>
</evidence>
<evidence type="ECO:0000313" key="9">
    <source>
        <dbReference type="Proteomes" id="UP001379533"/>
    </source>
</evidence>
<dbReference type="Pfam" id="PF08402">
    <property type="entry name" value="TOBE_2"/>
    <property type="match status" value="1"/>
</dbReference>
<keyword evidence="6" id="KW-0472">Membrane</keyword>
<dbReference type="Gene3D" id="2.40.50.100">
    <property type="match status" value="1"/>
</dbReference>
<keyword evidence="1" id="KW-0813">Transport</keyword>
<evidence type="ECO:0000256" key="3">
    <source>
        <dbReference type="ARBA" id="ARBA00022741"/>
    </source>
</evidence>
<dbReference type="InterPro" id="IPR012340">
    <property type="entry name" value="NA-bd_OB-fold"/>
</dbReference>
<dbReference type="PANTHER" id="PTHR43875:SF15">
    <property type="entry name" value="TREHALOSE IMPORT ATP-BINDING PROTEIN SUGC"/>
    <property type="match status" value="1"/>
</dbReference>
<protein>
    <submittedName>
        <fullName evidence="8">ABC transporter ATP-binding protein</fullName>
    </submittedName>
</protein>
<dbReference type="PANTHER" id="PTHR43875">
    <property type="entry name" value="MALTODEXTRIN IMPORT ATP-BINDING PROTEIN MSMX"/>
    <property type="match status" value="1"/>
</dbReference>
<accession>A0ABZ2JZI7</accession>
<dbReference type="SUPFAM" id="SSF52540">
    <property type="entry name" value="P-loop containing nucleoside triphosphate hydrolases"/>
    <property type="match status" value="1"/>
</dbReference>
<reference evidence="8 9" key="1">
    <citation type="submission" date="2021-12" db="EMBL/GenBank/DDBJ databases">
        <title>Discovery of the Pendulisporaceae a myxobacterial family with distinct sporulation behavior and unique specialized metabolism.</title>
        <authorList>
            <person name="Garcia R."/>
            <person name="Popoff A."/>
            <person name="Bader C.D."/>
            <person name="Loehr J."/>
            <person name="Walesch S."/>
            <person name="Walt C."/>
            <person name="Boldt J."/>
            <person name="Bunk B."/>
            <person name="Haeckl F.J.F.P.J."/>
            <person name="Gunesch A.P."/>
            <person name="Birkelbach J."/>
            <person name="Nuebel U."/>
            <person name="Pietschmann T."/>
            <person name="Bach T."/>
            <person name="Mueller R."/>
        </authorList>
    </citation>
    <scope>NUCLEOTIDE SEQUENCE [LARGE SCALE GENOMIC DNA]</scope>
    <source>
        <strain evidence="8 9">MSr12523</strain>
    </source>
</reference>
<dbReference type="PROSITE" id="PS50893">
    <property type="entry name" value="ABC_TRANSPORTER_2"/>
    <property type="match status" value="1"/>
</dbReference>
<keyword evidence="4 8" id="KW-0067">ATP-binding</keyword>
<evidence type="ECO:0000256" key="1">
    <source>
        <dbReference type="ARBA" id="ARBA00022448"/>
    </source>
</evidence>
<dbReference type="EMBL" id="CP089982">
    <property type="protein sequence ID" value="WXA91903.1"/>
    <property type="molecule type" value="Genomic_DNA"/>
</dbReference>
<keyword evidence="9" id="KW-1185">Reference proteome</keyword>
<feature type="domain" description="ABC transporter" evidence="7">
    <location>
        <begin position="5"/>
        <end position="237"/>
    </location>
</feature>
<dbReference type="Pfam" id="PF00005">
    <property type="entry name" value="ABC_tran"/>
    <property type="match status" value="1"/>
</dbReference>
<dbReference type="SUPFAM" id="SSF50331">
    <property type="entry name" value="MOP-like"/>
    <property type="match status" value="1"/>
</dbReference>
<dbReference type="GO" id="GO:0005524">
    <property type="term" value="F:ATP binding"/>
    <property type="evidence" value="ECO:0007669"/>
    <property type="project" value="UniProtKB-KW"/>
</dbReference>
<dbReference type="Gene3D" id="3.40.50.300">
    <property type="entry name" value="P-loop containing nucleotide triphosphate hydrolases"/>
    <property type="match status" value="1"/>
</dbReference>
<dbReference type="InterPro" id="IPR027417">
    <property type="entry name" value="P-loop_NTPase"/>
</dbReference>
<dbReference type="InterPro" id="IPR047641">
    <property type="entry name" value="ABC_transpr_MalK/UgpC-like"/>
</dbReference>
<dbReference type="Proteomes" id="UP001379533">
    <property type="component" value="Chromosome"/>
</dbReference>
<evidence type="ECO:0000259" key="7">
    <source>
        <dbReference type="PROSITE" id="PS50893"/>
    </source>
</evidence>
<name>A0ABZ2JZI7_9BACT</name>
<evidence type="ECO:0000313" key="8">
    <source>
        <dbReference type="EMBL" id="WXA91903.1"/>
    </source>
</evidence>
<organism evidence="8 9">
    <name type="scientific">Pendulispora brunnea</name>
    <dbReference type="NCBI Taxonomy" id="2905690"/>
    <lineage>
        <taxon>Bacteria</taxon>
        <taxon>Pseudomonadati</taxon>
        <taxon>Myxococcota</taxon>
        <taxon>Myxococcia</taxon>
        <taxon>Myxococcales</taxon>
        <taxon>Sorangiineae</taxon>
        <taxon>Pendulisporaceae</taxon>
        <taxon>Pendulispora</taxon>
    </lineage>
</organism>
<dbReference type="RefSeq" id="WP_394842520.1">
    <property type="nucleotide sequence ID" value="NZ_CP089982.1"/>
</dbReference>
<proteinExistence type="predicted"/>
<gene>
    <name evidence="8" type="ORF">LZC95_36305</name>
</gene>
<evidence type="ECO:0000256" key="5">
    <source>
        <dbReference type="ARBA" id="ARBA00022967"/>
    </source>
</evidence>
<dbReference type="Gene3D" id="2.40.50.140">
    <property type="entry name" value="Nucleic acid-binding proteins"/>
    <property type="match status" value="1"/>
</dbReference>
<dbReference type="InterPro" id="IPR013611">
    <property type="entry name" value="Transp-assoc_OB_typ2"/>
</dbReference>
<dbReference type="InterPro" id="IPR003593">
    <property type="entry name" value="AAA+_ATPase"/>
</dbReference>
<dbReference type="InterPro" id="IPR003439">
    <property type="entry name" value="ABC_transporter-like_ATP-bd"/>
</dbReference>
<sequence>MKQGIELDHVTRIVDGETYLSNISMTLEPGGFYVLLGRTRAGKTSLLRLLAGLDRPTTGTVKQDGMDVTRRAAGQRNVAMVYQQFVNYPSLTVYENIASPLRLRKTVSQEEIDRKVRETAKKLRLDALLQRLPAELSGGQQQRTAMARALAKDADLLLLDEPLANLDYKLREEMRVEIRRLFQGRHDAVVVYATADPVEALLLGGNIVVIDEGQVIQRGATLDVYHAPATERVGEVFSDPQMNVLPADVTDGAQKQIRFADDVQFPLPAHLKELPASTYRLGIRANHVRLTQGAESDIRVPAHVEIAETSGSETLVHATHGKTTLTAQVEGVIRVAPGTKIDLYLDAGRLFAFEKNGRLAAAAPRTAMTAPKD</sequence>
<dbReference type="InterPro" id="IPR008995">
    <property type="entry name" value="Mo/tungstate-bd_C_term_dom"/>
</dbReference>
<dbReference type="SMART" id="SM00382">
    <property type="entry name" value="AAA"/>
    <property type="match status" value="1"/>
</dbReference>
<keyword evidence="5" id="KW-1278">Translocase</keyword>
<evidence type="ECO:0000256" key="2">
    <source>
        <dbReference type="ARBA" id="ARBA00022475"/>
    </source>
</evidence>
<keyword evidence="3" id="KW-0547">Nucleotide-binding</keyword>